<dbReference type="Gene3D" id="3.30.420.10">
    <property type="entry name" value="Ribonuclease H-like superfamily/Ribonuclease H"/>
    <property type="match status" value="1"/>
</dbReference>
<dbReference type="EMBL" id="CP045119">
    <property type="protein sequence ID" value="QIN84596.1"/>
    <property type="molecule type" value="Genomic_DNA"/>
</dbReference>
<dbReference type="InterPro" id="IPR036397">
    <property type="entry name" value="RNaseH_sf"/>
</dbReference>
<protein>
    <recommendedName>
        <fullName evidence="1">Tc1-like transposase DDE domain-containing protein</fullName>
    </recommendedName>
</protein>
<gene>
    <name evidence="2" type="ORF">GBA63_19545</name>
</gene>
<evidence type="ECO:0000259" key="1">
    <source>
        <dbReference type="Pfam" id="PF13358"/>
    </source>
</evidence>
<name>A0A6G8QDM2_9ACTN</name>
<dbReference type="AlphaFoldDB" id="A0A6G8QDM2"/>
<keyword evidence="3" id="KW-1185">Reference proteome</keyword>
<dbReference type="Pfam" id="PF13358">
    <property type="entry name" value="DDE_3"/>
    <property type="match status" value="1"/>
</dbReference>
<sequence length="193" mass="22329">MGPLSVRSYPGKELVRGRQEGLAGRARWELQRDRDRKLGGYVFGAFVPATGEALTATYTSRSIVTFLDFLGKVEEWVPKDVGRIYAIMDNLRAHKAYDVLLFDVARPRWEFVFQPKYAAYLNLIEPWWKTLKSLAIKGRFFETWEQIEEAIAKALDYWNGHRHPYVWGRRRRHRAPRGQGVGAMPRMASVDGV</sequence>
<dbReference type="InterPro" id="IPR038717">
    <property type="entry name" value="Tc1-like_DDE_dom"/>
</dbReference>
<reference evidence="2 3" key="1">
    <citation type="submission" date="2019-10" db="EMBL/GenBank/DDBJ databases">
        <title>Rubrobacter sp nov SCSIO 52090 isolated from a deep-sea sediment in the South China Sea.</title>
        <authorList>
            <person name="Chen R.W."/>
        </authorList>
    </citation>
    <scope>NUCLEOTIDE SEQUENCE [LARGE SCALE GENOMIC DNA]</scope>
    <source>
        <strain evidence="2 3">SCSIO 52909</strain>
    </source>
</reference>
<proteinExistence type="predicted"/>
<feature type="domain" description="Tc1-like transposase DDE" evidence="1">
    <location>
        <begin position="31"/>
        <end position="147"/>
    </location>
</feature>
<accession>A0A6G8QDM2</accession>
<dbReference type="GO" id="GO:0003676">
    <property type="term" value="F:nucleic acid binding"/>
    <property type="evidence" value="ECO:0007669"/>
    <property type="project" value="InterPro"/>
</dbReference>
<evidence type="ECO:0000313" key="2">
    <source>
        <dbReference type="EMBL" id="QIN84596.1"/>
    </source>
</evidence>
<dbReference type="KEGG" id="rub:GBA63_19545"/>
<evidence type="ECO:0000313" key="3">
    <source>
        <dbReference type="Proteomes" id="UP000501452"/>
    </source>
</evidence>
<dbReference type="Proteomes" id="UP000501452">
    <property type="component" value="Chromosome"/>
</dbReference>
<organism evidence="2 3">
    <name type="scientific">Rubrobacter tropicus</name>
    <dbReference type="NCBI Taxonomy" id="2653851"/>
    <lineage>
        <taxon>Bacteria</taxon>
        <taxon>Bacillati</taxon>
        <taxon>Actinomycetota</taxon>
        <taxon>Rubrobacteria</taxon>
        <taxon>Rubrobacterales</taxon>
        <taxon>Rubrobacteraceae</taxon>
        <taxon>Rubrobacter</taxon>
    </lineage>
</organism>